<reference evidence="1 2" key="1">
    <citation type="journal article" date="2021" name="Int. J. Syst. Evol. Microbiol.">
        <title>Clostridium zeae sp. nov., isolated from corn silage.</title>
        <authorList>
            <person name="Kobayashi H."/>
            <person name="Tanizawa Y."/>
            <person name="Yagura M."/>
            <person name="Sakamoto M."/>
            <person name="Ohkuma M."/>
            <person name="Tohno M."/>
        </authorList>
    </citation>
    <scope>NUCLEOTIDE SEQUENCE [LARGE SCALE GENOMIC DNA]</scope>
    <source>
        <strain evidence="1 2">CSC2</strain>
    </source>
</reference>
<evidence type="ECO:0000313" key="2">
    <source>
        <dbReference type="Proteomes" id="UP000663802"/>
    </source>
</evidence>
<keyword evidence="2" id="KW-1185">Reference proteome</keyword>
<protein>
    <submittedName>
        <fullName evidence="1">Uncharacterized protein</fullName>
    </submittedName>
</protein>
<name>A0ABQ1E6J8_9CLOT</name>
<dbReference type="EMBL" id="BMBA01000001">
    <property type="protein sequence ID" value="GFZ30385.1"/>
    <property type="molecule type" value="Genomic_DNA"/>
</dbReference>
<gene>
    <name evidence="1" type="ORF">CSC2_09110</name>
</gene>
<proteinExistence type="predicted"/>
<accession>A0ABQ1E6J8</accession>
<sequence>MNIKEFSTLKPAEREVNWNLVEDELGYKLCDDLKSFNSLKDST</sequence>
<dbReference type="RefSeq" id="WP_284691976.1">
    <property type="nucleotide sequence ID" value="NZ_BMBA01000001.1"/>
</dbReference>
<organism evidence="1 2">
    <name type="scientific">Clostridium zeae</name>
    <dbReference type="NCBI Taxonomy" id="2759022"/>
    <lineage>
        <taxon>Bacteria</taxon>
        <taxon>Bacillati</taxon>
        <taxon>Bacillota</taxon>
        <taxon>Clostridia</taxon>
        <taxon>Eubacteriales</taxon>
        <taxon>Clostridiaceae</taxon>
        <taxon>Clostridium</taxon>
    </lineage>
</organism>
<evidence type="ECO:0000313" key="1">
    <source>
        <dbReference type="EMBL" id="GFZ30385.1"/>
    </source>
</evidence>
<comment type="caution">
    <text evidence="1">The sequence shown here is derived from an EMBL/GenBank/DDBJ whole genome shotgun (WGS) entry which is preliminary data.</text>
</comment>
<dbReference type="Proteomes" id="UP000663802">
    <property type="component" value="Unassembled WGS sequence"/>
</dbReference>